<dbReference type="InterPro" id="IPR046529">
    <property type="entry name" value="DUF6594"/>
</dbReference>
<gene>
    <name evidence="3" type="ORF">QBC41DRAFT_360760</name>
</gene>
<dbReference type="Pfam" id="PF20237">
    <property type="entry name" value="DUF6594"/>
    <property type="match status" value="1"/>
</dbReference>
<protein>
    <recommendedName>
        <fullName evidence="2">DUF6594 domain-containing protein</fullName>
    </recommendedName>
</protein>
<accession>A0AA39YLX2</accession>
<feature type="region of interest" description="Disordered" evidence="1">
    <location>
        <begin position="49"/>
        <end position="74"/>
    </location>
</feature>
<name>A0AA39YLX2_9PEZI</name>
<evidence type="ECO:0000259" key="2">
    <source>
        <dbReference type="Pfam" id="PF20237"/>
    </source>
</evidence>
<reference evidence="3" key="1">
    <citation type="submission" date="2023-06" db="EMBL/GenBank/DDBJ databases">
        <title>Genome-scale phylogeny and comparative genomics of the fungal order Sordariales.</title>
        <authorList>
            <consortium name="Lawrence Berkeley National Laboratory"/>
            <person name="Hensen N."/>
            <person name="Bonometti L."/>
            <person name="Westerberg I."/>
            <person name="Brannstrom I.O."/>
            <person name="Guillou S."/>
            <person name="Cros-Aarteil S."/>
            <person name="Calhoun S."/>
            <person name="Haridas S."/>
            <person name="Kuo A."/>
            <person name="Mondo S."/>
            <person name="Pangilinan J."/>
            <person name="Riley R."/>
            <person name="Labutti K."/>
            <person name="Andreopoulos B."/>
            <person name="Lipzen A."/>
            <person name="Chen C."/>
            <person name="Yanf M."/>
            <person name="Daum C."/>
            <person name="Ng V."/>
            <person name="Clum A."/>
            <person name="Steindorff A."/>
            <person name="Ohm R."/>
            <person name="Martin F."/>
            <person name="Silar P."/>
            <person name="Natvig D."/>
            <person name="Lalanne C."/>
            <person name="Gautier V."/>
            <person name="Ament-Velasquez S.L."/>
            <person name="Kruys A."/>
            <person name="Hutchinson M.I."/>
            <person name="Powell A.J."/>
            <person name="Barry K."/>
            <person name="Miller A.N."/>
            <person name="Grigoriev I.V."/>
            <person name="Debuchy R."/>
            <person name="Gladieux P."/>
            <person name="Thoren M.H."/>
            <person name="Johannesson H."/>
        </authorList>
    </citation>
    <scope>NUCLEOTIDE SEQUENCE</scope>
    <source>
        <strain evidence="3">CBS 307.81</strain>
    </source>
</reference>
<evidence type="ECO:0000256" key="1">
    <source>
        <dbReference type="SAM" id="MobiDB-lite"/>
    </source>
</evidence>
<dbReference type="PANTHER" id="PTHR34502">
    <property type="entry name" value="DUF6594 DOMAIN-CONTAINING PROTEIN-RELATED"/>
    <property type="match status" value="1"/>
</dbReference>
<keyword evidence="4" id="KW-1185">Reference proteome</keyword>
<dbReference type="AlphaFoldDB" id="A0AA39YLX2"/>
<comment type="caution">
    <text evidence="3">The sequence shown here is derived from an EMBL/GenBank/DDBJ whole genome shotgun (WGS) entry which is preliminary data.</text>
</comment>
<evidence type="ECO:0000313" key="4">
    <source>
        <dbReference type="Proteomes" id="UP001174997"/>
    </source>
</evidence>
<organism evidence="3 4">
    <name type="scientific">Cercophora samala</name>
    <dbReference type="NCBI Taxonomy" id="330535"/>
    <lineage>
        <taxon>Eukaryota</taxon>
        <taxon>Fungi</taxon>
        <taxon>Dikarya</taxon>
        <taxon>Ascomycota</taxon>
        <taxon>Pezizomycotina</taxon>
        <taxon>Sordariomycetes</taxon>
        <taxon>Sordariomycetidae</taxon>
        <taxon>Sordariales</taxon>
        <taxon>Lasiosphaeriaceae</taxon>
        <taxon>Cercophora</taxon>
    </lineage>
</organism>
<feature type="region of interest" description="Disordered" evidence="1">
    <location>
        <begin position="1"/>
        <end position="26"/>
    </location>
</feature>
<dbReference type="EMBL" id="JAULSY010000235">
    <property type="protein sequence ID" value="KAK0653997.1"/>
    <property type="molecule type" value="Genomic_DNA"/>
</dbReference>
<dbReference type="PANTHER" id="PTHR34502:SF5">
    <property type="entry name" value="DUF6594 DOMAIN-CONTAINING PROTEIN"/>
    <property type="match status" value="1"/>
</dbReference>
<dbReference type="Proteomes" id="UP001174997">
    <property type="component" value="Unassembled WGS sequence"/>
</dbReference>
<feature type="compositionally biased region" description="Polar residues" evidence="1">
    <location>
        <begin position="49"/>
        <end position="69"/>
    </location>
</feature>
<evidence type="ECO:0000313" key="3">
    <source>
        <dbReference type="EMBL" id="KAK0653997.1"/>
    </source>
</evidence>
<sequence>MHPLQNYTPPADIELGGQHAGNQPACPGSPWSTVKGFFSHYAFHVNTTRAQSSHVTSKSDASPASSNMAATFPPTPIATVAETVRDGRKVGKKPSTAIAIEDFPNGYPRFSALVAAHDSFLVTRRFSHVRTRLLLLEQDKVSELEAKLNKIDLEETRELWLGSRRRDKNENRLSVIAELKEALKSYDDLVFRTGHMLAHQPAHPKDVVSLHHWHNANACITRAEMGFLDREEDLMSLSSLSNTDILPAWVERGVTEKLLACLGVSADYLPCPMLHVGSSSKSYQSHQETHLCTSTPDSQPTFSPAQLSRRSSWFWS</sequence>
<feature type="domain" description="DUF6594" evidence="2">
    <location>
        <begin position="107"/>
        <end position="254"/>
    </location>
</feature>
<feature type="region of interest" description="Disordered" evidence="1">
    <location>
        <begin position="287"/>
        <end position="316"/>
    </location>
</feature>
<proteinExistence type="predicted"/>